<comment type="similarity">
    <text evidence="1">Belongs to the LysR transcriptional regulatory family.</text>
</comment>
<sequence>MRGSLSLAATPASWWFQLPGLLKLCAERLPEVELDFTDVPPIETLARVGNRRADLGFVVTADPAEVGRHHPELQMQVLTELPPVLIVPAEMDAPERASVHDFTHVPWIVPGKLLGFPGPIDIFHELWDTSPTGPPRYWEVSTLQSAIPIVADGMGVALMPDEVRNHISPRVKTVELTDQIRPLYSVVVWRKDQRPDGVLAAFLQLLELEVDDAANS</sequence>
<name>A0ABV6PBI7_9MICC</name>
<evidence type="ECO:0000256" key="1">
    <source>
        <dbReference type="ARBA" id="ARBA00009437"/>
    </source>
</evidence>
<dbReference type="PANTHER" id="PTHR30346:SF28">
    <property type="entry name" value="HTH-TYPE TRANSCRIPTIONAL REGULATOR CYNR"/>
    <property type="match status" value="1"/>
</dbReference>
<evidence type="ECO:0000256" key="3">
    <source>
        <dbReference type="ARBA" id="ARBA00023125"/>
    </source>
</evidence>
<accession>A0ABV6PBI7</accession>
<organism evidence="6 7">
    <name type="scientific">Micrococcoides hystricis</name>
    <dbReference type="NCBI Taxonomy" id="1572761"/>
    <lineage>
        <taxon>Bacteria</taxon>
        <taxon>Bacillati</taxon>
        <taxon>Actinomycetota</taxon>
        <taxon>Actinomycetes</taxon>
        <taxon>Micrococcales</taxon>
        <taxon>Micrococcaceae</taxon>
        <taxon>Micrococcoides</taxon>
    </lineage>
</organism>
<dbReference type="InterPro" id="IPR005119">
    <property type="entry name" value="LysR_subst-bd"/>
</dbReference>
<dbReference type="RefSeq" id="WP_377459385.1">
    <property type="nucleotide sequence ID" value="NZ_JBHLUB010000029.1"/>
</dbReference>
<dbReference type="PANTHER" id="PTHR30346">
    <property type="entry name" value="TRANSCRIPTIONAL DUAL REGULATOR HCAR-RELATED"/>
    <property type="match status" value="1"/>
</dbReference>
<proteinExistence type="inferred from homology"/>
<protein>
    <submittedName>
        <fullName evidence="6">Substrate-binding domain-containing protein</fullName>
    </submittedName>
</protein>
<feature type="domain" description="LysR substrate-binding" evidence="5">
    <location>
        <begin position="2"/>
        <end position="206"/>
    </location>
</feature>
<evidence type="ECO:0000259" key="5">
    <source>
        <dbReference type="Pfam" id="PF03466"/>
    </source>
</evidence>
<keyword evidence="3" id="KW-0238">DNA-binding</keyword>
<dbReference type="SUPFAM" id="SSF53850">
    <property type="entry name" value="Periplasmic binding protein-like II"/>
    <property type="match status" value="1"/>
</dbReference>
<comment type="caution">
    <text evidence="6">The sequence shown here is derived from an EMBL/GenBank/DDBJ whole genome shotgun (WGS) entry which is preliminary data.</text>
</comment>
<dbReference type="CDD" id="cd05466">
    <property type="entry name" value="PBP2_LTTR_substrate"/>
    <property type="match status" value="1"/>
</dbReference>
<evidence type="ECO:0000313" key="6">
    <source>
        <dbReference type="EMBL" id="MFC0582198.1"/>
    </source>
</evidence>
<evidence type="ECO:0000313" key="7">
    <source>
        <dbReference type="Proteomes" id="UP001589862"/>
    </source>
</evidence>
<dbReference type="EMBL" id="JBHLUB010000029">
    <property type="protein sequence ID" value="MFC0582198.1"/>
    <property type="molecule type" value="Genomic_DNA"/>
</dbReference>
<keyword evidence="2" id="KW-0805">Transcription regulation</keyword>
<evidence type="ECO:0000256" key="2">
    <source>
        <dbReference type="ARBA" id="ARBA00023015"/>
    </source>
</evidence>
<keyword evidence="4" id="KW-0804">Transcription</keyword>
<evidence type="ECO:0000256" key="4">
    <source>
        <dbReference type="ARBA" id="ARBA00023163"/>
    </source>
</evidence>
<dbReference type="Proteomes" id="UP001589862">
    <property type="component" value="Unassembled WGS sequence"/>
</dbReference>
<keyword evidence="7" id="KW-1185">Reference proteome</keyword>
<reference evidence="6 7" key="1">
    <citation type="submission" date="2024-09" db="EMBL/GenBank/DDBJ databases">
        <authorList>
            <person name="Sun Q."/>
            <person name="Mori K."/>
        </authorList>
    </citation>
    <scope>NUCLEOTIDE SEQUENCE [LARGE SCALE GENOMIC DNA]</scope>
    <source>
        <strain evidence="6 7">NCAIM B.02604</strain>
    </source>
</reference>
<dbReference type="Pfam" id="PF03466">
    <property type="entry name" value="LysR_substrate"/>
    <property type="match status" value="1"/>
</dbReference>
<gene>
    <name evidence="6" type="ORF">ACFFFR_07350</name>
</gene>
<dbReference type="Gene3D" id="3.40.190.10">
    <property type="entry name" value="Periplasmic binding protein-like II"/>
    <property type="match status" value="2"/>
</dbReference>